<organism evidence="3 4">
    <name type="scientific">Paucibacter sediminis</name>
    <dbReference type="NCBI Taxonomy" id="3019553"/>
    <lineage>
        <taxon>Bacteria</taxon>
        <taxon>Pseudomonadati</taxon>
        <taxon>Pseudomonadota</taxon>
        <taxon>Betaproteobacteria</taxon>
        <taxon>Burkholderiales</taxon>
        <taxon>Sphaerotilaceae</taxon>
        <taxon>Roseateles</taxon>
    </lineage>
</organism>
<dbReference type="RefSeq" id="WP_285234298.1">
    <property type="nucleotide sequence ID" value="NZ_CP116346.1"/>
</dbReference>
<dbReference type="AlphaFoldDB" id="A0AA95NIS6"/>
<reference evidence="3" key="1">
    <citation type="submission" date="2023-01" db="EMBL/GenBank/DDBJ databases">
        <title>Whole genome sequence of Paucibacter sp. S2-9 isolated from pond sediment.</title>
        <authorList>
            <person name="Jung J.Y."/>
        </authorList>
    </citation>
    <scope>NUCLEOTIDE SEQUENCE</scope>
    <source>
        <strain evidence="3">S2-9</strain>
    </source>
</reference>
<feature type="signal peptide" evidence="1">
    <location>
        <begin position="1"/>
        <end position="26"/>
    </location>
</feature>
<evidence type="ECO:0000313" key="3">
    <source>
        <dbReference type="EMBL" id="WIT13188.1"/>
    </source>
</evidence>
<keyword evidence="1" id="KW-0732">Signal</keyword>
<dbReference type="Pfam" id="PF00497">
    <property type="entry name" value="SBP_bac_3"/>
    <property type="match status" value="1"/>
</dbReference>
<dbReference type="KEGG" id="pais:PFX98_06145"/>
<accession>A0AA95NIS6</accession>
<feature type="chain" id="PRO_5041646102" evidence="1">
    <location>
        <begin position="27"/>
        <end position="259"/>
    </location>
</feature>
<dbReference type="SUPFAM" id="SSF53850">
    <property type="entry name" value="Periplasmic binding protein-like II"/>
    <property type="match status" value="1"/>
</dbReference>
<evidence type="ECO:0000313" key="4">
    <source>
        <dbReference type="Proteomes" id="UP001177769"/>
    </source>
</evidence>
<sequence>MHDQARRKLMLGLAGAAGLAAYAAQAQQPGLLIVTEEAAPYNFTENGRLTGMCTELVQEVLSLLQQTAEFSVLPWARAYEMARQGENVLIYSIARTAQRESLFKWAGVLTQVEYSLYALASRGLRLGSLSEAMRWQTATVNADVGEQYLEAHGFAKGKQLQSSAKNQFNFEKLKMGRVDLWITTDLIAQQLASQAGDDGTRLLAKALPLPELQVDYYMAFGPATADPQVERFRKALETLKKNGRYAAIRRKWLGAAGPG</sequence>
<gene>
    <name evidence="3" type="ORF">PFX98_06145</name>
</gene>
<dbReference type="EMBL" id="CP116346">
    <property type="protein sequence ID" value="WIT13188.1"/>
    <property type="molecule type" value="Genomic_DNA"/>
</dbReference>
<dbReference type="Proteomes" id="UP001177769">
    <property type="component" value="Chromosome"/>
</dbReference>
<keyword evidence="4" id="KW-1185">Reference proteome</keyword>
<dbReference type="PANTHER" id="PTHR38834:SF3">
    <property type="entry name" value="SOLUTE-BINDING PROTEIN FAMILY 3_N-TERMINAL DOMAIN-CONTAINING PROTEIN"/>
    <property type="match status" value="1"/>
</dbReference>
<dbReference type="InterPro" id="IPR001638">
    <property type="entry name" value="Solute-binding_3/MltF_N"/>
</dbReference>
<evidence type="ECO:0000259" key="2">
    <source>
        <dbReference type="Pfam" id="PF00497"/>
    </source>
</evidence>
<feature type="domain" description="Solute-binding protein family 3/N-terminal" evidence="2">
    <location>
        <begin position="34"/>
        <end position="254"/>
    </location>
</feature>
<dbReference type="InterPro" id="IPR006311">
    <property type="entry name" value="TAT_signal"/>
</dbReference>
<evidence type="ECO:0000256" key="1">
    <source>
        <dbReference type="SAM" id="SignalP"/>
    </source>
</evidence>
<protein>
    <submittedName>
        <fullName evidence="3">Transporter substrate-binding domain-containing protein</fullName>
    </submittedName>
</protein>
<name>A0AA95NIS6_9BURK</name>
<dbReference type="Gene3D" id="3.40.190.10">
    <property type="entry name" value="Periplasmic binding protein-like II"/>
    <property type="match status" value="2"/>
</dbReference>
<dbReference type="PROSITE" id="PS51318">
    <property type="entry name" value="TAT"/>
    <property type="match status" value="1"/>
</dbReference>
<proteinExistence type="predicted"/>
<dbReference type="PANTHER" id="PTHR38834">
    <property type="entry name" value="PERIPLASMIC SUBSTRATE BINDING PROTEIN FAMILY 3"/>
    <property type="match status" value="1"/>
</dbReference>